<dbReference type="EMBL" id="UOEO01000080">
    <property type="protein sequence ID" value="VAW17921.1"/>
    <property type="molecule type" value="Genomic_DNA"/>
</dbReference>
<dbReference type="InterPro" id="IPR056596">
    <property type="entry name" value="FLAD1_M"/>
</dbReference>
<name>A0A3B0TGZ8_9ZZZZ</name>
<dbReference type="InterPro" id="IPR036425">
    <property type="entry name" value="MoaB/Mog-like_dom_sf"/>
</dbReference>
<accession>A0A3B0TGZ8</accession>
<dbReference type="AlphaFoldDB" id="A0A3B0TGZ8"/>
<dbReference type="InterPro" id="IPR050101">
    <property type="entry name" value="CinA"/>
</dbReference>
<sequence>MVATWFCAKKFAIVSMGKPIRKMPENSNNTVTAAALIIGDEILSGRTADKNIATIARACTEHGIALKEARVIGDEKADIIEAINALRKKYRYVFTSGGIGPTHDDITADAIAAAFGVDLQVNKQALQMMEQRYGKRDISPSRERMARIPQGASLIKNPLTAAPGFRLENVMVMAGVPQIMEAMLGEIVPELAGGETIFSAAIAVGVGESVIAQGLKSIQDEYGQVKIGSYPRLGKKAPISGEKTFFGEVVLRSSDKVLLNEARAKVQALIDRAHKKHGVELGDIAAKSNS</sequence>
<gene>
    <name evidence="2" type="ORF">MNBD_ALPHA12-1221</name>
</gene>
<dbReference type="InterPro" id="IPR001453">
    <property type="entry name" value="MoaB/Mog_dom"/>
</dbReference>
<dbReference type="Pfam" id="PF24102">
    <property type="entry name" value="FLAD1_M"/>
    <property type="match status" value="1"/>
</dbReference>
<dbReference type="SUPFAM" id="SSF53218">
    <property type="entry name" value="Molybdenum cofactor biosynthesis proteins"/>
    <property type="match status" value="1"/>
</dbReference>
<feature type="domain" description="MoaB/Mog" evidence="1">
    <location>
        <begin position="34"/>
        <end position="194"/>
    </location>
</feature>
<proteinExistence type="predicted"/>
<protein>
    <submittedName>
        <fullName evidence="2">ADP-ribose pyrophosphatase of COG1058 family</fullName>
        <ecNumber evidence="2">3.6.1.13</ecNumber>
    </submittedName>
</protein>
<dbReference type="EC" id="3.6.1.13" evidence="2"/>
<evidence type="ECO:0000259" key="1">
    <source>
        <dbReference type="SMART" id="SM00852"/>
    </source>
</evidence>
<reference evidence="2" key="1">
    <citation type="submission" date="2018-06" db="EMBL/GenBank/DDBJ databases">
        <authorList>
            <person name="Zhirakovskaya E."/>
        </authorList>
    </citation>
    <scope>NUCLEOTIDE SEQUENCE</scope>
</reference>
<dbReference type="Pfam" id="PF00994">
    <property type="entry name" value="MoCF_biosynth"/>
    <property type="match status" value="1"/>
</dbReference>
<dbReference type="SMART" id="SM00852">
    <property type="entry name" value="MoCF_biosynth"/>
    <property type="match status" value="1"/>
</dbReference>
<keyword evidence="2" id="KW-0378">Hydrolase</keyword>
<evidence type="ECO:0000313" key="2">
    <source>
        <dbReference type="EMBL" id="VAW17921.1"/>
    </source>
</evidence>
<dbReference type="PANTHER" id="PTHR13939:SF0">
    <property type="entry name" value="NMN AMIDOHYDROLASE-LIKE PROTEIN YFAY"/>
    <property type="match status" value="1"/>
</dbReference>
<dbReference type="Gene3D" id="3.40.980.10">
    <property type="entry name" value="MoaB/Mog-like domain"/>
    <property type="match status" value="1"/>
</dbReference>
<dbReference type="PANTHER" id="PTHR13939">
    <property type="entry name" value="NICOTINAMIDE-NUCLEOTIDE AMIDOHYDROLASE PNCC"/>
    <property type="match status" value="1"/>
</dbReference>
<dbReference type="CDD" id="cd00885">
    <property type="entry name" value="cinA"/>
    <property type="match status" value="1"/>
</dbReference>
<organism evidence="2">
    <name type="scientific">hydrothermal vent metagenome</name>
    <dbReference type="NCBI Taxonomy" id="652676"/>
    <lineage>
        <taxon>unclassified sequences</taxon>
        <taxon>metagenomes</taxon>
        <taxon>ecological metagenomes</taxon>
    </lineage>
</organism>
<dbReference type="GO" id="GO:0047631">
    <property type="term" value="F:ADP-ribose diphosphatase activity"/>
    <property type="evidence" value="ECO:0007669"/>
    <property type="project" value="UniProtKB-EC"/>
</dbReference>